<dbReference type="PROSITE" id="PS50837">
    <property type="entry name" value="NACHT"/>
    <property type="match status" value="1"/>
</dbReference>
<evidence type="ECO:0000313" key="5">
    <source>
        <dbReference type="Proteomes" id="UP001383192"/>
    </source>
</evidence>
<dbReference type="Proteomes" id="UP001383192">
    <property type="component" value="Unassembled WGS sequence"/>
</dbReference>
<feature type="domain" description="NACHT" evidence="3">
    <location>
        <begin position="390"/>
        <end position="546"/>
    </location>
</feature>
<name>A0AAW0ARZ3_9AGAR</name>
<evidence type="ECO:0000256" key="2">
    <source>
        <dbReference type="SAM" id="MobiDB-lite"/>
    </source>
</evidence>
<dbReference type="PANTHER" id="PTHR10039">
    <property type="entry name" value="AMELOGENIN"/>
    <property type="match status" value="1"/>
</dbReference>
<dbReference type="Pfam" id="PF24883">
    <property type="entry name" value="NPHP3_N"/>
    <property type="match status" value="1"/>
</dbReference>
<reference evidence="4 5" key="1">
    <citation type="submission" date="2024-01" db="EMBL/GenBank/DDBJ databases">
        <title>A draft genome for a cacao thread blight-causing isolate of Paramarasmius palmivorus.</title>
        <authorList>
            <person name="Baruah I.K."/>
            <person name="Bukari Y."/>
            <person name="Amoako-Attah I."/>
            <person name="Meinhardt L.W."/>
            <person name="Bailey B.A."/>
            <person name="Cohen S.P."/>
        </authorList>
    </citation>
    <scope>NUCLEOTIDE SEQUENCE [LARGE SCALE GENOMIC DNA]</scope>
    <source>
        <strain evidence="4 5">GH-12</strain>
    </source>
</reference>
<accession>A0AAW0ARZ3</accession>
<gene>
    <name evidence="4" type="ORF">VNI00_019026</name>
</gene>
<organism evidence="4 5">
    <name type="scientific">Paramarasmius palmivorus</name>
    <dbReference type="NCBI Taxonomy" id="297713"/>
    <lineage>
        <taxon>Eukaryota</taxon>
        <taxon>Fungi</taxon>
        <taxon>Dikarya</taxon>
        <taxon>Basidiomycota</taxon>
        <taxon>Agaricomycotina</taxon>
        <taxon>Agaricomycetes</taxon>
        <taxon>Agaricomycetidae</taxon>
        <taxon>Agaricales</taxon>
        <taxon>Marasmiineae</taxon>
        <taxon>Marasmiaceae</taxon>
        <taxon>Paramarasmius</taxon>
    </lineage>
</organism>
<sequence>MASTSETQVSEAERRSESLKFTIKEIKIVGFPSSDKKNLIISVHSPSGSHETYRTDTKTLAEHGCSLNLQIESRELSQISIEVFRHRPLWRNRLVATVGIPMSEMNASELQREMVIYKRKSVNDRLKLTLKAQHPALPSDSSISTTTAGPSSTNPAEFVPGTAEDGSKKDVASIAREEDDPDKVKDEVETIRRRTEKCKRIYQTADTVIESLNQLSEIHEIARAASIVISGIYHVIKAKHEQDEAIVALYDIMIETYNIAIENDALNAEGDFSTLFDRIVSQSQECYVFLSSCIIKGVLYRVMDHTSLTIADLKGTFEQLKEEFFKSQVKVTTMTVLQTHRAVRSIERKETLRILESSAKLLRPKSHCLLGTRRSSLAKILEWCFHGEQSILWISGVAGCGKSSLIGTLHNSLSELGFNSRLAAFIRFDRNDYNDAGEFVKTLAFLLADFDERFGKLIAEVVERSRQIAQNTKLSMQVQKLLINPLQGLSEDIAKEGRIVVLVDGIDESSREDRAETKFREQLLELFADDKFKLLPFLRFVLASRPEEDIVRSLQHCSHIHHFPLDHTSPETTNDIHYFLTKSFQHSSFDGLDTAQKHNAVERLAERASGLFIWAATVVGFIKENIAQRLKVFTENEPPKNALHALTVLYETALNSLIDEQGDDDIWQNICMVLGLIMANSAEGYPCSIDNLHTFTEYMNLENNTGILSAFQKLRSLVTEENGRYQLLHKSFDDFLTSEDRAHRWYIDLKKYNVILAEAILTCMMDHLDKTDAELPEALSSAVYRYASVYWLDEHASASYQQKEGAFLLRYVLRWIRSLDHEFSGIIRFAPQRNFGILLAKNGRHDSEFMQKAITGASRLREIDAAPIVIKDFFNIMLYDAALAGKVTKTNTNGQHTLEWEIDNIYMSVFILMASGSNVYEEIIAVLDTNPIPPVVPLDPETEMPIKIVSRGKIRMNSGSIEDGDEGSTKELIEWIPRHYDYPDGWILGARVGEEDSGPSSNGSGNSESEE</sequence>
<comment type="caution">
    <text evidence="4">The sequence shown here is derived from an EMBL/GenBank/DDBJ whole genome shotgun (WGS) entry which is preliminary data.</text>
</comment>
<proteinExistence type="predicted"/>
<feature type="region of interest" description="Disordered" evidence="2">
    <location>
        <begin position="989"/>
        <end position="1011"/>
    </location>
</feature>
<dbReference type="Gene3D" id="3.40.50.300">
    <property type="entry name" value="P-loop containing nucleotide triphosphate hydrolases"/>
    <property type="match status" value="1"/>
</dbReference>
<dbReference type="InterPro" id="IPR007111">
    <property type="entry name" value="NACHT_NTPase"/>
</dbReference>
<feature type="compositionally biased region" description="Polar residues" evidence="2">
    <location>
        <begin position="139"/>
        <end position="155"/>
    </location>
</feature>
<evidence type="ECO:0000259" key="3">
    <source>
        <dbReference type="PROSITE" id="PS50837"/>
    </source>
</evidence>
<dbReference type="PANTHER" id="PTHR10039:SF17">
    <property type="entry name" value="FUNGAL STAND N-TERMINAL GOODBYE DOMAIN-CONTAINING PROTEIN-RELATED"/>
    <property type="match status" value="1"/>
</dbReference>
<feature type="compositionally biased region" description="Low complexity" evidence="2">
    <location>
        <begin position="998"/>
        <end position="1011"/>
    </location>
</feature>
<evidence type="ECO:0000256" key="1">
    <source>
        <dbReference type="ARBA" id="ARBA00022737"/>
    </source>
</evidence>
<dbReference type="AlphaFoldDB" id="A0AAW0ARZ3"/>
<keyword evidence="5" id="KW-1185">Reference proteome</keyword>
<dbReference type="SUPFAM" id="SSF52540">
    <property type="entry name" value="P-loop containing nucleoside triphosphate hydrolases"/>
    <property type="match status" value="1"/>
</dbReference>
<evidence type="ECO:0000313" key="4">
    <source>
        <dbReference type="EMBL" id="KAK7015870.1"/>
    </source>
</evidence>
<keyword evidence="1" id="KW-0677">Repeat</keyword>
<dbReference type="EMBL" id="JAYKXP010000305">
    <property type="protein sequence ID" value="KAK7015870.1"/>
    <property type="molecule type" value="Genomic_DNA"/>
</dbReference>
<dbReference type="InterPro" id="IPR056884">
    <property type="entry name" value="NPHP3-like_N"/>
</dbReference>
<protein>
    <recommendedName>
        <fullName evidence="3">NACHT domain-containing protein</fullName>
    </recommendedName>
</protein>
<feature type="region of interest" description="Disordered" evidence="2">
    <location>
        <begin position="133"/>
        <end position="186"/>
    </location>
</feature>
<dbReference type="InterPro" id="IPR027417">
    <property type="entry name" value="P-loop_NTPase"/>
</dbReference>